<dbReference type="OrthoDB" id="7171777at2"/>
<dbReference type="GO" id="GO:0004175">
    <property type="term" value="F:endopeptidase activity"/>
    <property type="evidence" value="ECO:0007669"/>
    <property type="project" value="UniProtKB-ARBA"/>
</dbReference>
<dbReference type="RefSeq" id="WP_111537609.1">
    <property type="nucleotide sequence ID" value="NZ_QKZL01000009.1"/>
</dbReference>
<gene>
    <name evidence="3" type="ORF">LX81_02483</name>
</gene>
<dbReference type="PANTHER" id="PTHR36435:SF1">
    <property type="entry name" value="CAAX AMINO TERMINAL PROTEASE FAMILY PROTEIN"/>
    <property type="match status" value="1"/>
</dbReference>
<evidence type="ECO:0000313" key="4">
    <source>
        <dbReference type="Proteomes" id="UP000248916"/>
    </source>
</evidence>
<comment type="caution">
    <text evidence="3">The sequence shown here is derived from an EMBL/GenBank/DDBJ whole genome shotgun (WGS) entry which is preliminary data.</text>
</comment>
<feature type="transmembrane region" description="Helical" evidence="1">
    <location>
        <begin position="272"/>
        <end position="293"/>
    </location>
</feature>
<dbReference type="PANTHER" id="PTHR36435">
    <property type="entry name" value="SLR1288 PROTEIN"/>
    <property type="match status" value="1"/>
</dbReference>
<keyword evidence="1" id="KW-0472">Membrane</keyword>
<keyword evidence="1" id="KW-0812">Transmembrane</keyword>
<dbReference type="EMBL" id="QKZL01000009">
    <property type="protein sequence ID" value="PZX15850.1"/>
    <property type="molecule type" value="Genomic_DNA"/>
</dbReference>
<evidence type="ECO:0000256" key="1">
    <source>
        <dbReference type="SAM" id="Phobius"/>
    </source>
</evidence>
<feature type="domain" description="CAAX prenyl protease 2/Lysostaphin resistance protein A-like" evidence="2">
    <location>
        <begin position="145"/>
        <end position="242"/>
    </location>
</feature>
<dbReference type="AlphaFoldDB" id="A0A2W7N703"/>
<reference evidence="3 4" key="1">
    <citation type="submission" date="2018-06" db="EMBL/GenBank/DDBJ databases">
        <title>Genomic Encyclopedia of Archaeal and Bacterial Type Strains, Phase II (KMG-II): from individual species to whole genera.</title>
        <authorList>
            <person name="Goeker M."/>
        </authorList>
    </citation>
    <scope>NUCLEOTIDE SEQUENCE [LARGE SCALE GENOMIC DNA]</scope>
    <source>
        <strain evidence="3 4">DSM 22009</strain>
    </source>
</reference>
<proteinExistence type="predicted"/>
<dbReference type="InterPro" id="IPR003675">
    <property type="entry name" value="Rce1/LyrA-like_dom"/>
</dbReference>
<keyword evidence="4" id="KW-1185">Reference proteome</keyword>
<sequence length="295" mass="32085">MATAPPFVAFIAPARRYPQIWRLLLGIVVCVIVFVAWLALIFAVLSFSDGMEEAAQRMQGLTDPVTPGRTLLLLTTFVGMALAPIVAARLLHRRGAASLFGPRRKVVVHFCVAVICLAVIYGGSLLLWSQNFDAEPNLPPRLWFAFLPFALLGVLVQTAAEELLFRGYLMQQLAARFRSALIYMLVPSLAFGILHYDPVTMGSNAWAVVGSTAFFGLIAADLTVATGSIGAAWGLHFANNVLAILVISTKGTITGLAIYLTPYDASDVEITGPLLMTDMILIILLWVVLRTLLRR</sequence>
<evidence type="ECO:0000313" key="3">
    <source>
        <dbReference type="EMBL" id="PZX15850.1"/>
    </source>
</evidence>
<evidence type="ECO:0000259" key="2">
    <source>
        <dbReference type="Pfam" id="PF02517"/>
    </source>
</evidence>
<accession>A0A2W7N703</accession>
<dbReference type="InterPro" id="IPR052710">
    <property type="entry name" value="CAAX_protease"/>
</dbReference>
<feature type="transmembrane region" description="Helical" evidence="1">
    <location>
        <begin position="23"/>
        <end position="48"/>
    </location>
</feature>
<feature type="transmembrane region" description="Helical" evidence="1">
    <location>
        <begin position="180"/>
        <end position="199"/>
    </location>
</feature>
<feature type="transmembrane region" description="Helical" evidence="1">
    <location>
        <begin position="68"/>
        <end position="87"/>
    </location>
</feature>
<dbReference type="Pfam" id="PF02517">
    <property type="entry name" value="Rce1-like"/>
    <property type="match status" value="1"/>
</dbReference>
<protein>
    <recommendedName>
        <fullName evidence="2">CAAX prenyl protease 2/Lysostaphin resistance protein A-like domain-containing protein</fullName>
    </recommendedName>
</protein>
<feature type="transmembrane region" description="Helical" evidence="1">
    <location>
        <begin position="107"/>
        <end position="129"/>
    </location>
</feature>
<feature type="transmembrane region" description="Helical" evidence="1">
    <location>
        <begin position="141"/>
        <end position="160"/>
    </location>
</feature>
<feature type="transmembrane region" description="Helical" evidence="1">
    <location>
        <begin position="205"/>
        <end position="225"/>
    </location>
</feature>
<feature type="transmembrane region" description="Helical" evidence="1">
    <location>
        <begin position="237"/>
        <end position="260"/>
    </location>
</feature>
<keyword evidence="1" id="KW-1133">Transmembrane helix</keyword>
<name>A0A2W7N703_9RHOB</name>
<dbReference type="GO" id="GO:0080120">
    <property type="term" value="P:CAAX-box protein maturation"/>
    <property type="evidence" value="ECO:0007669"/>
    <property type="project" value="UniProtKB-ARBA"/>
</dbReference>
<dbReference type="Proteomes" id="UP000248916">
    <property type="component" value="Unassembled WGS sequence"/>
</dbReference>
<organism evidence="3 4">
    <name type="scientific">Palleronia aestuarii</name>
    <dbReference type="NCBI Taxonomy" id="568105"/>
    <lineage>
        <taxon>Bacteria</taxon>
        <taxon>Pseudomonadati</taxon>
        <taxon>Pseudomonadota</taxon>
        <taxon>Alphaproteobacteria</taxon>
        <taxon>Rhodobacterales</taxon>
        <taxon>Roseobacteraceae</taxon>
        <taxon>Palleronia</taxon>
    </lineage>
</organism>